<dbReference type="OrthoDB" id="9762169at2"/>
<dbReference type="EC" id="2.7.11.1" evidence="1"/>
<keyword evidence="3" id="KW-0808">Transferase</keyword>
<feature type="binding site" evidence="7">
    <location>
        <position position="36"/>
    </location>
    <ligand>
        <name>ATP</name>
        <dbReference type="ChEBI" id="CHEBI:30616"/>
    </ligand>
</feature>
<evidence type="ECO:0000256" key="7">
    <source>
        <dbReference type="PROSITE-ProRule" id="PRU10141"/>
    </source>
</evidence>
<feature type="domain" description="Protein kinase" evidence="10">
    <location>
        <begin position="7"/>
        <end position="267"/>
    </location>
</feature>
<proteinExistence type="predicted"/>
<dbReference type="InterPro" id="IPR017441">
    <property type="entry name" value="Protein_kinase_ATP_BS"/>
</dbReference>
<evidence type="ECO:0000256" key="9">
    <source>
        <dbReference type="SAM" id="Phobius"/>
    </source>
</evidence>
<feature type="region of interest" description="Disordered" evidence="8">
    <location>
        <begin position="320"/>
        <end position="400"/>
    </location>
</feature>
<evidence type="ECO:0000256" key="3">
    <source>
        <dbReference type="ARBA" id="ARBA00022679"/>
    </source>
</evidence>
<comment type="caution">
    <text evidence="11">The sequence shown here is derived from an EMBL/GenBank/DDBJ whole genome shotgun (WGS) entry which is preliminary data.</text>
</comment>
<dbReference type="PROSITE" id="PS50011">
    <property type="entry name" value="PROTEIN_KINASE_DOM"/>
    <property type="match status" value="1"/>
</dbReference>
<reference evidence="11 12" key="1">
    <citation type="submission" date="2019-06" db="EMBL/GenBank/DDBJ databases">
        <title>Sequencing the genomes of 1000 actinobacteria strains.</title>
        <authorList>
            <person name="Klenk H.-P."/>
        </authorList>
    </citation>
    <scope>NUCLEOTIDE SEQUENCE [LARGE SCALE GENOMIC DNA]</scope>
    <source>
        <strain evidence="11 12">DSM 24683</strain>
    </source>
</reference>
<evidence type="ECO:0000259" key="10">
    <source>
        <dbReference type="PROSITE" id="PS50011"/>
    </source>
</evidence>
<evidence type="ECO:0000256" key="5">
    <source>
        <dbReference type="ARBA" id="ARBA00022777"/>
    </source>
</evidence>
<feature type="compositionally biased region" description="Polar residues" evidence="8">
    <location>
        <begin position="355"/>
        <end position="364"/>
    </location>
</feature>
<dbReference type="GO" id="GO:0004674">
    <property type="term" value="F:protein serine/threonine kinase activity"/>
    <property type="evidence" value="ECO:0007669"/>
    <property type="project" value="UniProtKB-KW"/>
</dbReference>
<dbReference type="RefSeq" id="WP_145807108.1">
    <property type="nucleotide sequence ID" value="NZ_VIVK01000001.1"/>
</dbReference>
<keyword evidence="9" id="KW-0472">Membrane</keyword>
<dbReference type="FunFam" id="1.10.510.10:FF:000021">
    <property type="entry name" value="Serine/threonine protein kinase"/>
    <property type="match status" value="1"/>
</dbReference>
<keyword evidence="4 7" id="KW-0547">Nucleotide-binding</keyword>
<dbReference type="PANTHER" id="PTHR43289:SF6">
    <property type="entry name" value="SERINE_THREONINE-PROTEIN KINASE NEKL-3"/>
    <property type="match status" value="1"/>
</dbReference>
<feature type="compositionally biased region" description="Polar residues" evidence="8">
    <location>
        <begin position="375"/>
        <end position="391"/>
    </location>
</feature>
<sequence>MLVAERYRLSAPLGRGGMGEVHRATDEVLGREVAVKLLLPSRLDPVATARFQREARAAAMVADQNVVAAYDFGRHDDGWFLVMELVEGRTLAEEVRQSGPLPSERAIAIVQQAAAGLATAHRHDIVHRDIKPGNLLLTADGTVKLTDFGIARFLEDTTTTLTATGQVLGTSYYLAPERAQGRPAGKASDMYALGCVLYHLLTGHPPFQADQPASVMYQHVATPPVRPSVLRPELGGPIEDLLLSMLAKDPAARPTAHEVATAELPAAVEGLPGPDDEPTMEFRQPPSMRRRLIAVAAALTVVVGSSSAVLLDSRGTRVPETANFAPPTQPAPKPSTTIPKPTGISKPKPKPTPTQSARVVGTTQRRTEAKPSVRKPSNQGKSAQHPSTSNGKAKGKHKNR</sequence>
<gene>
    <name evidence="11" type="ORF">FB561_3013</name>
</gene>
<feature type="transmembrane region" description="Helical" evidence="9">
    <location>
        <begin position="292"/>
        <end position="311"/>
    </location>
</feature>
<evidence type="ECO:0000313" key="12">
    <source>
        <dbReference type="Proteomes" id="UP000318380"/>
    </source>
</evidence>
<keyword evidence="9" id="KW-1133">Transmembrane helix</keyword>
<dbReference type="InterPro" id="IPR008271">
    <property type="entry name" value="Ser/Thr_kinase_AS"/>
</dbReference>
<dbReference type="AlphaFoldDB" id="A0A561BST2"/>
<dbReference type="SUPFAM" id="SSF56112">
    <property type="entry name" value="Protein kinase-like (PK-like)"/>
    <property type="match status" value="1"/>
</dbReference>
<evidence type="ECO:0000256" key="8">
    <source>
        <dbReference type="SAM" id="MobiDB-lite"/>
    </source>
</evidence>
<keyword evidence="5 11" id="KW-0418">Kinase</keyword>
<dbReference type="PANTHER" id="PTHR43289">
    <property type="entry name" value="MITOGEN-ACTIVATED PROTEIN KINASE KINASE KINASE 20-RELATED"/>
    <property type="match status" value="1"/>
</dbReference>
<dbReference type="InterPro" id="IPR011009">
    <property type="entry name" value="Kinase-like_dom_sf"/>
</dbReference>
<evidence type="ECO:0000256" key="2">
    <source>
        <dbReference type="ARBA" id="ARBA00022527"/>
    </source>
</evidence>
<keyword evidence="2" id="KW-0723">Serine/threonine-protein kinase</keyword>
<protein>
    <recommendedName>
        <fullName evidence="1">non-specific serine/threonine protein kinase</fullName>
        <ecNumber evidence="1">2.7.11.1</ecNumber>
    </recommendedName>
</protein>
<evidence type="ECO:0000256" key="4">
    <source>
        <dbReference type="ARBA" id="ARBA00022741"/>
    </source>
</evidence>
<name>A0A561BST2_9ACTN</name>
<accession>A0A561BST2</accession>
<feature type="compositionally biased region" description="Low complexity" evidence="8">
    <location>
        <begin position="336"/>
        <end position="346"/>
    </location>
</feature>
<dbReference type="PROSITE" id="PS00108">
    <property type="entry name" value="PROTEIN_KINASE_ST"/>
    <property type="match status" value="1"/>
</dbReference>
<evidence type="ECO:0000256" key="6">
    <source>
        <dbReference type="ARBA" id="ARBA00022840"/>
    </source>
</evidence>
<dbReference type="EMBL" id="VIVK01000001">
    <property type="protein sequence ID" value="TWD81889.1"/>
    <property type="molecule type" value="Genomic_DNA"/>
</dbReference>
<dbReference type="CDD" id="cd14014">
    <property type="entry name" value="STKc_PknB_like"/>
    <property type="match status" value="1"/>
</dbReference>
<dbReference type="Gene3D" id="1.10.510.10">
    <property type="entry name" value="Transferase(Phosphotransferase) domain 1"/>
    <property type="match status" value="1"/>
</dbReference>
<evidence type="ECO:0000256" key="1">
    <source>
        <dbReference type="ARBA" id="ARBA00012513"/>
    </source>
</evidence>
<dbReference type="PROSITE" id="PS00107">
    <property type="entry name" value="PROTEIN_KINASE_ATP"/>
    <property type="match status" value="1"/>
</dbReference>
<dbReference type="Pfam" id="PF00069">
    <property type="entry name" value="Pkinase"/>
    <property type="match status" value="1"/>
</dbReference>
<keyword evidence="12" id="KW-1185">Reference proteome</keyword>
<dbReference type="Proteomes" id="UP000318380">
    <property type="component" value="Unassembled WGS sequence"/>
</dbReference>
<dbReference type="Gene3D" id="3.30.200.20">
    <property type="entry name" value="Phosphorylase Kinase, domain 1"/>
    <property type="match status" value="1"/>
</dbReference>
<keyword evidence="9" id="KW-0812">Transmembrane</keyword>
<dbReference type="InterPro" id="IPR000719">
    <property type="entry name" value="Prot_kinase_dom"/>
</dbReference>
<keyword evidence="6 7" id="KW-0067">ATP-binding</keyword>
<evidence type="ECO:0000313" key="11">
    <source>
        <dbReference type="EMBL" id="TWD81889.1"/>
    </source>
</evidence>
<dbReference type="GO" id="GO:0005524">
    <property type="term" value="F:ATP binding"/>
    <property type="evidence" value="ECO:0007669"/>
    <property type="project" value="UniProtKB-UniRule"/>
</dbReference>
<organism evidence="11 12">
    <name type="scientific">Kribbella amoyensis</name>
    <dbReference type="NCBI Taxonomy" id="996641"/>
    <lineage>
        <taxon>Bacteria</taxon>
        <taxon>Bacillati</taxon>
        <taxon>Actinomycetota</taxon>
        <taxon>Actinomycetes</taxon>
        <taxon>Propionibacteriales</taxon>
        <taxon>Kribbellaceae</taxon>
        <taxon>Kribbella</taxon>
    </lineage>
</organism>
<dbReference type="SMART" id="SM00220">
    <property type="entry name" value="S_TKc"/>
    <property type="match status" value="1"/>
</dbReference>